<sequence length="150" mass="16243">MKKQQGDPEAAHALAVAGELRVVLGKLKRKLREEASLGDFTLSQMSVLSRLEREGPATVTTLARAEGVRPQSMGATVSALETAGFVSGAPDPTDGRQTILSLTTACRQWIKASRAAREDWLFRAIRTKLTAGEQEQLALTVELLNRLVDS</sequence>
<dbReference type="PANTHER" id="PTHR39515:SF2">
    <property type="entry name" value="HTH-TYPE TRANSCRIPTIONAL REGULATOR RV0880"/>
    <property type="match status" value="1"/>
</dbReference>
<dbReference type="GO" id="GO:0003700">
    <property type="term" value="F:DNA-binding transcription factor activity"/>
    <property type="evidence" value="ECO:0007669"/>
    <property type="project" value="InterPro"/>
</dbReference>
<dbReference type="PATRIC" id="fig|908627.4.peg.6085"/>
<organism evidence="2 3">
    <name type="scientific">Caballeronia mineralivorans PML1(12)</name>
    <dbReference type="NCBI Taxonomy" id="908627"/>
    <lineage>
        <taxon>Bacteria</taxon>
        <taxon>Pseudomonadati</taxon>
        <taxon>Pseudomonadota</taxon>
        <taxon>Betaproteobacteria</taxon>
        <taxon>Burkholderiales</taxon>
        <taxon>Burkholderiaceae</taxon>
        <taxon>Caballeronia</taxon>
    </lineage>
</organism>
<accession>A0A0J1CR96</accession>
<dbReference type="SUPFAM" id="SSF46785">
    <property type="entry name" value="Winged helix' DNA-binding domain"/>
    <property type="match status" value="1"/>
</dbReference>
<dbReference type="Pfam" id="PF01047">
    <property type="entry name" value="MarR"/>
    <property type="match status" value="1"/>
</dbReference>
<dbReference type="InterPro" id="IPR052526">
    <property type="entry name" value="HTH-type_Bedaq_tolerance"/>
</dbReference>
<dbReference type="Gene3D" id="1.10.10.10">
    <property type="entry name" value="Winged helix-like DNA-binding domain superfamily/Winged helix DNA-binding domain"/>
    <property type="match status" value="1"/>
</dbReference>
<keyword evidence="3" id="KW-1185">Reference proteome</keyword>
<dbReference type="SMART" id="SM00347">
    <property type="entry name" value="HTH_MARR"/>
    <property type="match status" value="1"/>
</dbReference>
<dbReference type="InterPro" id="IPR000835">
    <property type="entry name" value="HTH_MarR-typ"/>
</dbReference>
<evidence type="ECO:0000259" key="1">
    <source>
        <dbReference type="PROSITE" id="PS50995"/>
    </source>
</evidence>
<dbReference type="RefSeq" id="WP_047895314.1">
    <property type="nucleotide sequence ID" value="NZ_AEJF01000163.1"/>
</dbReference>
<dbReference type="InterPro" id="IPR036390">
    <property type="entry name" value="WH_DNA-bd_sf"/>
</dbReference>
<reference evidence="2 3" key="1">
    <citation type="journal article" date="2015" name="Genome Announc.">
        <title>Draft Genome Sequence of Burkholderia sp. Strain PML1(12), an Ectomycorrhizosphere-Inhabiting Bacterium with Effective Mineral-Weathering Ability.</title>
        <authorList>
            <person name="Uroz S."/>
            <person name="Oger P."/>
        </authorList>
    </citation>
    <scope>NUCLEOTIDE SEQUENCE [LARGE SCALE GENOMIC DNA]</scope>
    <source>
        <strain evidence="3">PML1(12)</strain>
    </source>
</reference>
<dbReference type="Proteomes" id="UP000035963">
    <property type="component" value="Unassembled WGS sequence"/>
</dbReference>
<name>A0A0J1CR96_9BURK</name>
<feature type="domain" description="HTH marR-type" evidence="1">
    <location>
        <begin position="13"/>
        <end position="149"/>
    </location>
</feature>
<evidence type="ECO:0000313" key="3">
    <source>
        <dbReference type="Proteomes" id="UP000035963"/>
    </source>
</evidence>
<protein>
    <submittedName>
        <fullName evidence="2">MarR family transcriptional regulator</fullName>
    </submittedName>
</protein>
<comment type="caution">
    <text evidence="2">The sequence shown here is derived from an EMBL/GenBank/DDBJ whole genome shotgun (WGS) entry which is preliminary data.</text>
</comment>
<dbReference type="PROSITE" id="PS50995">
    <property type="entry name" value="HTH_MARR_2"/>
    <property type="match status" value="1"/>
</dbReference>
<gene>
    <name evidence="2" type="ORF">EOS_27205</name>
</gene>
<evidence type="ECO:0000313" key="2">
    <source>
        <dbReference type="EMBL" id="KLU23137.1"/>
    </source>
</evidence>
<dbReference type="Gene3D" id="1.10.287.100">
    <property type="match status" value="1"/>
</dbReference>
<dbReference type="PANTHER" id="PTHR39515">
    <property type="entry name" value="CONSERVED PROTEIN"/>
    <property type="match status" value="1"/>
</dbReference>
<dbReference type="AlphaFoldDB" id="A0A0J1CR96"/>
<dbReference type="InterPro" id="IPR036388">
    <property type="entry name" value="WH-like_DNA-bd_sf"/>
</dbReference>
<dbReference type="EMBL" id="AEJF01000163">
    <property type="protein sequence ID" value="KLU23137.1"/>
    <property type="molecule type" value="Genomic_DNA"/>
</dbReference>
<dbReference type="OrthoDB" id="3215377at2"/>
<proteinExistence type="predicted"/>